<keyword evidence="3" id="KW-1185">Reference proteome</keyword>
<protein>
    <submittedName>
        <fullName evidence="2">GNAT family N-acetyltransferase</fullName>
    </submittedName>
</protein>
<evidence type="ECO:0000259" key="1">
    <source>
        <dbReference type="PROSITE" id="PS51186"/>
    </source>
</evidence>
<evidence type="ECO:0000313" key="2">
    <source>
        <dbReference type="EMBL" id="MBC5580424.1"/>
    </source>
</evidence>
<dbReference type="InterPro" id="IPR000182">
    <property type="entry name" value="GNAT_dom"/>
</dbReference>
<evidence type="ECO:0000313" key="3">
    <source>
        <dbReference type="Proteomes" id="UP000659630"/>
    </source>
</evidence>
<name>A0A923I783_9FIRM</name>
<organism evidence="2 3">
    <name type="scientific">Anaerofilum hominis</name>
    <dbReference type="NCBI Taxonomy" id="2763016"/>
    <lineage>
        <taxon>Bacteria</taxon>
        <taxon>Bacillati</taxon>
        <taxon>Bacillota</taxon>
        <taxon>Clostridia</taxon>
        <taxon>Eubacteriales</taxon>
        <taxon>Oscillospiraceae</taxon>
        <taxon>Anaerofilum</taxon>
    </lineage>
</organism>
<dbReference type="PROSITE" id="PS51186">
    <property type="entry name" value="GNAT"/>
    <property type="match status" value="1"/>
</dbReference>
<dbReference type="RefSeq" id="WP_186886777.1">
    <property type="nucleotide sequence ID" value="NZ_JACONZ010000001.1"/>
</dbReference>
<dbReference type="SUPFAM" id="SSF55729">
    <property type="entry name" value="Acyl-CoA N-acyltransferases (Nat)"/>
    <property type="match status" value="1"/>
</dbReference>
<gene>
    <name evidence="2" type="ORF">H8S23_02785</name>
</gene>
<dbReference type="AlphaFoldDB" id="A0A923I783"/>
<dbReference type="Pfam" id="PF13527">
    <property type="entry name" value="Acetyltransf_9"/>
    <property type="match status" value="1"/>
</dbReference>
<sequence length="292" mass="32547">MSEIKMIKNLQEDGPLRGSFNALAQRVFGISFENWFQQGYWGNAYRPYVLAQGDAVLACAAANLMDLRWGGSVRRCIQIGTVMTAPEARGHGLARRLLEELLRDWAEEAELVYLFANSSALTFYPKFEFQRQTEYRCFMPAPTPRPGAVRPLDIMDKPSDRELLWARSLRGNPFSALSLQGDYELLMFHCTGPWRESVFYLPQTDAVVVAAREQGRLLCLDVLGGEGARLEEVVAPLALATDREVELGFTPACSAGCRFEAVGEDDALFVLKGGLSPFDDGSRLRFPLLSHA</sequence>
<dbReference type="InterPro" id="IPR016181">
    <property type="entry name" value="Acyl_CoA_acyltransferase"/>
</dbReference>
<dbReference type="EMBL" id="JACONZ010000001">
    <property type="protein sequence ID" value="MBC5580424.1"/>
    <property type="molecule type" value="Genomic_DNA"/>
</dbReference>
<dbReference type="Gene3D" id="3.40.630.30">
    <property type="match status" value="1"/>
</dbReference>
<comment type="caution">
    <text evidence="2">The sequence shown here is derived from an EMBL/GenBank/DDBJ whole genome shotgun (WGS) entry which is preliminary data.</text>
</comment>
<feature type="domain" description="N-acetyltransferase" evidence="1">
    <location>
        <begin position="5"/>
        <end position="144"/>
    </location>
</feature>
<reference evidence="2" key="1">
    <citation type="submission" date="2020-08" db="EMBL/GenBank/DDBJ databases">
        <title>Genome public.</title>
        <authorList>
            <person name="Liu C."/>
            <person name="Sun Q."/>
        </authorList>
    </citation>
    <scope>NUCLEOTIDE SEQUENCE</scope>
    <source>
        <strain evidence="2">BX8</strain>
    </source>
</reference>
<proteinExistence type="predicted"/>
<accession>A0A923I783</accession>
<dbReference type="GO" id="GO:0016747">
    <property type="term" value="F:acyltransferase activity, transferring groups other than amino-acyl groups"/>
    <property type="evidence" value="ECO:0007669"/>
    <property type="project" value="InterPro"/>
</dbReference>
<dbReference type="Proteomes" id="UP000659630">
    <property type="component" value="Unassembled WGS sequence"/>
</dbReference>